<dbReference type="GO" id="GO:0000145">
    <property type="term" value="C:exocyst"/>
    <property type="evidence" value="ECO:0007669"/>
    <property type="project" value="InterPro"/>
</dbReference>
<evidence type="ECO:0000259" key="2">
    <source>
        <dbReference type="Pfam" id="PF09763"/>
    </source>
</evidence>
<dbReference type="PANTHER" id="PTHR16092">
    <property type="entry name" value="SEC3/SYNTAXIN-RELATED"/>
    <property type="match status" value="1"/>
</dbReference>
<evidence type="ECO:0000313" key="3">
    <source>
        <dbReference type="EMBL" id="JAT72431.1"/>
    </source>
</evidence>
<sequence length="927" mass="98708">MPCTRSLLTLPARSTSNTAATPFSQPVSGERFLVLTYRKRSRLKGLKGTLQVCKLVQGSYQVRKAFRTKALSRMECFPGTGLVELSFSRHAFTSGEVKLAFRLSSDALRLEFLGILYDFCTKQEHCQPAMLGIQDLELRVFAANAGAPQAKATAGVDLPGVASQPAPRAAKPHIVQGRAGSVSRNPPREDRQLETLLALVAGAGGSLEEVTLQLTTELEALEDAGVHELLESEDQVLSLRQDLDATIGLLDDLEDNLSIFDAKMGLMRQDVAAIEVRNNQLETQSRNDGALLDTLDSLLSQLALGPDTEKILMHRQLSMSGVGAFVAAFDELSRRVVSLSSTSGALPGHLRAMTAIQRRGVELAALQRGALARAVAFVESELAAGHHKGVDLAGLHAHARQLRPLLALAARVSPADLDRLRRGYCAAITALLARSAREIAEAARSAAAQLTKTLSAALPATPVSQASVAPRGQSFAMPRRQENALLASQADPEARAAEPDAPVLETAFVTGLQKLLDTFIPLAQRELDVASEIFSCSEDGSDPGPADQGPRDLGEVLVSGPGQHILNLASEMQGPHALVGIPALAAVFAWQRRLTRSGQGKGEDEVASALLGLLERVEAQLTGAVDAANESSLAGMRRYVAQRSTSALSASAVKSTHVLPFLPRFLESVRRVEAALSQGGPGPRNSPGRGAGLATLSGVRGGPPRPSPFGAAPGAEPGAAAAGQAAALALARRGWATQLAGALAAVGEVAARDQKHGPRICLENYVLLQRTFQSRREGPLADVAQRVDTECHAAEAAYIEQQVDYFGFTPVLALSRKLDDLCNSQPSTRPPAPISLSDATSMFATSTNGLAKKLGALAQRLLKHFGSSSPELVPRIWQRLEAICLSRWERIPKQLRTWYPTFDLPLTVPQLKAQFLSTKPMQTKAAP</sequence>
<dbReference type="EMBL" id="GDKF01006191">
    <property type="protein sequence ID" value="JAT72431.1"/>
    <property type="molecule type" value="Transcribed_RNA"/>
</dbReference>
<evidence type="ECO:0000256" key="1">
    <source>
        <dbReference type="SAM" id="MobiDB-lite"/>
    </source>
</evidence>
<dbReference type="Pfam" id="PF09763">
    <property type="entry name" value="Sec3_CC"/>
    <property type="match status" value="1"/>
</dbReference>
<dbReference type="GO" id="GO:0006893">
    <property type="term" value="P:Golgi to plasma membrane transport"/>
    <property type="evidence" value="ECO:0007669"/>
    <property type="project" value="TreeGrafter"/>
</dbReference>
<protein>
    <recommendedName>
        <fullName evidence="2">Exocyst complex component Sec3 coiled-coil domain-containing protein</fullName>
    </recommendedName>
</protein>
<name>A0A1D2A003_AUXPR</name>
<accession>A0A1D2A003</accession>
<dbReference type="PANTHER" id="PTHR16092:SF14">
    <property type="entry name" value="EXOCYST COMPLEX COMPONENT 1 ISOFORM X1"/>
    <property type="match status" value="1"/>
</dbReference>
<organism evidence="3">
    <name type="scientific">Auxenochlorella protothecoides</name>
    <name type="common">Green microalga</name>
    <name type="synonym">Chlorella protothecoides</name>
    <dbReference type="NCBI Taxonomy" id="3075"/>
    <lineage>
        <taxon>Eukaryota</taxon>
        <taxon>Viridiplantae</taxon>
        <taxon>Chlorophyta</taxon>
        <taxon>core chlorophytes</taxon>
        <taxon>Trebouxiophyceae</taxon>
        <taxon>Chlorellales</taxon>
        <taxon>Chlorellaceae</taxon>
        <taxon>Auxenochlorella</taxon>
    </lineage>
</organism>
<feature type="region of interest" description="Disordered" evidence="1">
    <location>
        <begin position="676"/>
        <end position="716"/>
    </location>
</feature>
<gene>
    <name evidence="3" type="ORF">g.25634</name>
</gene>
<dbReference type="GO" id="GO:0006887">
    <property type="term" value="P:exocytosis"/>
    <property type="evidence" value="ECO:0007669"/>
    <property type="project" value="InterPro"/>
</dbReference>
<proteinExistence type="predicted"/>
<feature type="domain" description="Exocyst complex component Sec3 coiled-coil" evidence="2">
    <location>
        <begin position="208"/>
        <end position="319"/>
    </location>
</feature>
<dbReference type="InterPro" id="IPR019160">
    <property type="entry name" value="Sec3_CC"/>
</dbReference>
<dbReference type="GO" id="GO:0005886">
    <property type="term" value="C:plasma membrane"/>
    <property type="evidence" value="ECO:0007669"/>
    <property type="project" value="TreeGrafter"/>
</dbReference>
<dbReference type="GO" id="GO:0005546">
    <property type="term" value="F:phosphatidylinositol-4,5-bisphosphate binding"/>
    <property type="evidence" value="ECO:0007669"/>
    <property type="project" value="TreeGrafter"/>
</dbReference>
<dbReference type="AlphaFoldDB" id="A0A1D2A003"/>
<reference evidence="3" key="1">
    <citation type="submission" date="2015-08" db="EMBL/GenBank/DDBJ databases">
        <authorList>
            <person name="Babu N.S."/>
            <person name="Beckwith C.J."/>
            <person name="Beseler K.G."/>
            <person name="Brison A."/>
            <person name="Carone J.V."/>
            <person name="Caskin T.P."/>
            <person name="Diamond M."/>
            <person name="Durham M.E."/>
            <person name="Foxe J.M."/>
            <person name="Go M."/>
            <person name="Henderson B.A."/>
            <person name="Jones I.B."/>
            <person name="McGettigan J.A."/>
            <person name="Micheletti S.J."/>
            <person name="Nasrallah M.E."/>
            <person name="Ortiz D."/>
            <person name="Piller C.R."/>
            <person name="Privatt S.R."/>
            <person name="Schneider S.L."/>
            <person name="Sharp S."/>
            <person name="Smith T.C."/>
            <person name="Stanton J.D."/>
            <person name="Ullery H.E."/>
            <person name="Wilson R.J."/>
            <person name="Serrano M.G."/>
            <person name="Buck G."/>
            <person name="Lee V."/>
            <person name="Wang Y."/>
            <person name="Carvalho R."/>
            <person name="Voegtly L."/>
            <person name="Shi R."/>
            <person name="Duckworth R."/>
            <person name="Johnson A."/>
            <person name="Loviza R."/>
            <person name="Walstead R."/>
            <person name="Shah Z."/>
            <person name="Kiflezghi M."/>
            <person name="Wade K."/>
            <person name="Ball S.L."/>
            <person name="Bradley K.W."/>
            <person name="Asai D.J."/>
            <person name="Bowman C.A."/>
            <person name="Russell D.A."/>
            <person name="Pope W.H."/>
            <person name="Jacobs-Sera D."/>
            <person name="Hendrix R.W."/>
            <person name="Hatfull G.F."/>
        </authorList>
    </citation>
    <scope>NUCLEOTIDE SEQUENCE</scope>
</reference>